<feature type="signal peptide" evidence="1">
    <location>
        <begin position="1"/>
        <end position="21"/>
    </location>
</feature>
<dbReference type="OrthoDB" id="7864548at2"/>
<sequence>MPKRFLPFLLIPLGILSGAGAAVFLAPPEDDAQAAVPDTDEAAEDGDVPAAGLEYVKLNNQFVIPVVSRDRISSLVVLSLSIEITAGQRARVFEQEPKLRDAFLRVLFDHANIGGFNGPFTQEDRLGPLRTALRDAARKELGKDVRNVLIVDILRQDP</sequence>
<evidence type="ECO:0000256" key="1">
    <source>
        <dbReference type="SAM" id="SignalP"/>
    </source>
</evidence>
<proteinExistence type="predicted"/>
<name>A0A1R3WSJ7_9RHOB</name>
<dbReference type="Proteomes" id="UP000192455">
    <property type="component" value="Unassembled WGS sequence"/>
</dbReference>
<reference evidence="2 3" key="1">
    <citation type="submission" date="2017-01" db="EMBL/GenBank/DDBJ databases">
        <authorList>
            <person name="Mah S.A."/>
            <person name="Swanson W.J."/>
            <person name="Moy G.W."/>
            <person name="Vacquier V.D."/>
        </authorList>
    </citation>
    <scope>NUCLEOTIDE SEQUENCE [LARGE SCALE GENOMIC DNA]</scope>
    <source>
        <strain evidence="2 3">DSM 21219</strain>
    </source>
</reference>
<dbReference type="STRING" id="515897.SAMN05421849_1331"/>
<keyword evidence="1" id="KW-0732">Signal</keyword>
<organism evidence="2 3">
    <name type="scientific">Pontibaca methylaminivorans</name>
    <dbReference type="NCBI Taxonomy" id="515897"/>
    <lineage>
        <taxon>Bacteria</taxon>
        <taxon>Pseudomonadati</taxon>
        <taxon>Pseudomonadota</taxon>
        <taxon>Alphaproteobacteria</taxon>
        <taxon>Rhodobacterales</taxon>
        <taxon>Roseobacteraceae</taxon>
        <taxon>Pontibaca</taxon>
    </lineage>
</organism>
<protein>
    <recommendedName>
        <fullName evidence="4">Flagellar protein FliL</fullName>
    </recommendedName>
</protein>
<evidence type="ECO:0000313" key="3">
    <source>
        <dbReference type="Proteomes" id="UP000192455"/>
    </source>
</evidence>
<accession>A0A1R3WSJ7</accession>
<evidence type="ECO:0000313" key="2">
    <source>
        <dbReference type="EMBL" id="SIT80547.1"/>
    </source>
</evidence>
<dbReference type="EMBL" id="FTPS01000001">
    <property type="protein sequence ID" value="SIT80547.1"/>
    <property type="molecule type" value="Genomic_DNA"/>
</dbReference>
<keyword evidence="3" id="KW-1185">Reference proteome</keyword>
<dbReference type="AlphaFoldDB" id="A0A1R3WSJ7"/>
<gene>
    <name evidence="2" type="ORF">SAMN05421849_1331</name>
</gene>
<feature type="chain" id="PRO_5013385950" description="Flagellar protein FliL" evidence="1">
    <location>
        <begin position="22"/>
        <end position="158"/>
    </location>
</feature>
<evidence type="ECO:0008006" key="4">
    <source>
        <dbReference type="Google" id="ProtNLM"/>
    </source>
</evidence>
<dbReference type="RefSeq" id="WP_076648842.1">
    <property type="nucleotide sequence ID" value="NZ_FTPS01000001.1"/>
</dbReference>